<dbReference type="Pfam" id="PF01096">
    <property type="entry name" value="Zn_ribbon_TFIIS"/>
    <property type="match status" value="1"/>
</dbReference>
<evidence type="ECO:0000256" key="7">
    <source>
        <dbReference type="ARBA" id="ARBA00023163"/>
    </source>
</evidence>
<protein>
    <submittedName>
        <fullName evidence="12">RNA polymerase II subunit I</fullName>
    </submittedName>
</protein>
<dbReference type="CDD" id="cd10508">
    <property type="entry name" value="Zn-ribbon_RPB9"/>
    <property type="match status" value="1"/>
</dbReference>
<dbReference type="PANTHER" id="PTHR11239:SF1">
    <property type="entry name" value="DNA-DIRECTED RNA POLYMERASE II SUBUNIT RPB9"/>
    <property type="match status" value="1"/>
</dbReference>
<keyword evidence="13" id="KW-1185">Reference proteome</keyword>
<evidence type="ECO:0000256" key="5">
    <source>
        <dbReference type="ARBA" id="ARBA00022771"/>
    </source>
</evidence>
<evidence type="ECO:0000256" key="1">
    <source>
        <dbReference type="ARBA" id="ARBA00004604"/>
    </source>
</evidence>
<dbReference type="GO" id="GO:0003899">
    <property type="term" value="F:DNA-directed RNA polymerase activity"/>
    <property type="evidence" value="ECO:0007669"/>
    <property type="project" value="InterPro"/>
</dbReference>
<dbReference type="GO" id="GO:0001193">
    <property type="term" value="P:maintenance of transcriptional fidelity during transcription elongation by RNA polymerase II"/>
    <property type="evidence" value="ECO:0007669"/>
    <property type="project" value="TreeGrafter"/>
</dbReference>
<comment type="subcellular location">
    <subcellularLocation>
        <location evidence="1">Nucleus</location>
        <location evidence="1">Nucleolus</location>
    </subcellularLocation>
</comment>
<keyword evidence="4" id="KW-0479">Metal-binding</keyword>
<dbReference type="STRING" id="244447.ENSCSEP00000003371"/>
<dbReference type="InterPro" id="IPR012164">
    <property type="entry name" value="Rpa12/Rpb9/Rpc10/TFS"/>
</dbReference>
<organism evidence="12 13">
    <name type="scientific">Cynoglossus semilaevis</name>
    <name type="common">Tongue sole</name>
    <dbReference type="NCBI Taxonomy" id="244447"/>
    <lineage>
        <taxon>Eukaryota</taxon>
        <taxon>Metazoa</taxon>
        <taxon>Chordata</taxon>
        <taxon>Craniata</taxon>
        <taxon>Vertebrata</taxon>
        <taxon>Euteleostomi</taxon>
        <taxon>Actinopterygii</taxon>
        <taxon>Neopterygii</taxon>
        <taxon>Teleostei</taxon>
        <taxon>Neoteleostei</taxon>
        <taxon>Acanthomorphata</taxon>
        <taxon>Carangaria</taxon>
        <taxon>Pleuronectiformes</taxon>
        <taxon>Pleuronectoidei</taxon>
        <taxon>Cynoglossidae</taxon>
        <taxon>Cynoglossinae</taxon>
        <taxon>Cynoglossus</taxon>
    </lineage>
</organism>
<dbReference type="InParanoid" id="A0A3P8URP0"/>
<evidence type="ECO:0000313" key="13">
    <source>
        <dbReference type="Proteomes" id="UP000265120"/>
    </source>
</evidence>
<dbReference type="GO" id="GO:0005730">
    <property type="term" value="C:nucleolus"/>
    <property type="evidence" value="ECO:0007669"/>
    <property type="project" value="UniProtKB-SubCell"/>
</dbReference>
<dbReference type="SUPFAM" id="SSF57783">
    <property type="entry name" value="Zinc beta-ribbon"/>
    <property type="match status" value="1"/>
</dbReference>
<keyword evidence="5 9" id="KW-0863">Zinc-finger</keyword>
<evidence type="ECO:0000256" key="4">
    <source>
        <dbReference type="ARBA" id="ARBA00022723"/>
    </source>
</evidence>
<keyword evidence="3" id="KW-0240">DNA-directed RNA polymerase</keyword>
<dbReference type="Gene3D" id="2.20.25.10">
    <property type="match status" value="1"/>
</dbReference>
<reference evidence="12" key="2">
    <citation type="submission" date="2025-08" db="UniProtKB">
        <authorList>
            <consortium name="Ensembl"/>
        </authorList>
    </citation>
    <scope>IDENTIFICATION</scope>
</reference>
<dbReference type="InterPro" id="IPR001222">
    <property type="entry name" value="Znf_TFIIS"/>
</dbReference>
<keyword evidence="8" id="KW-0539">Nucleus</keyword>
<feature type="domain" description="TFIIS-type" evidence="11">
    <location>
        <begin position="244"/>
        <end position="286"/>
    </location>
</feature>
<dbReference type="AlphaFoldDB" id="A0A3P8URP0"/>
<dbReference type="PANTHER" id="PTHR11239">
    <property type="entry name" value="DNA-DIRECTED RNA POLYMERASE"/>
    <property type="match status" value="1"/>
</dbReference>
<evidence type="ECO:0000256" key="8">
    <source>
        <dbReference type="ARBA" id="ARBA00023242"/>
    </source>
</evidence>
<dbReference type="Proteomes" id="UP000265120">
    <property type="component" value="Chromosome 4"/>
</dbReference>
<dbReference type="GO" id="GO:0008270">
    <property type="term" value="F:zinc ion binding"/>
    <property type="evidence" value="ECO:0007669"/>
    <property type="project" value="UniProtKB-KW"/>
</dbReference>
<keyword evidence="6" id="KW-0862">Zinc</keyword>
<evidence type="ECO:0000313" key="12">
    <source>
        <dbReference type="Ensembl" id="ENSCSEP00000003371.1"/>
    </source>
</evidence>
<evidence type="ECO:0000256" key="9">
    <source>
        <dbReference type="PROSITE-ProRule" id="PRU00472"/>
    </source>
</evidence>
<feature type="region of interest" description="Disordered" evidence="10">
    <location>
        <begin position="97"/>
        <end position="137"/>
    </location>
</feature>
<dbReference type="GO" id="GO:0005665">
    <property type="term" value="C:RNA polymerase II, core complex"/>
    <property type="evidence" value="ECO:0007669"/>
    <property type="project" value="TreeGrafter"/>
</dbReference>
<proteinExistence type="inferred from homology"/>
<reference evidence="12 13" key="1">
    <citation type="journal article" date="2014" name="Nat. Genet.">
        <title>Whole-genome sequence of a flatfish provides insights into ZW sex chromosome evolution and adaptation to a benthic lifestyle.</title>
        <authorList>
            <person name="Chen S."/>
            <person name="Zhang G."/>
            <person name="Shao C."/>
            <person name="Huang Q."/>
            <person name="Liu G."/>
            <person name="Zhang P."/>
            <person name="Song W."/>
            <person name="An N."/>
            <person name="Chalopin D."/>
            <person name="Volff J.N."/>
            <person name="Hong Y."/>
            <person name="Li Q."/>
            <person name="Sha Z."/>
            <person name="Zhou H."/>
            <person name="Xie M."/>
            <person name="Yu Q."/>
            <person name="Liu Y."/>
            <person name="Xiang H."/>
            <person name="Wang N."/>
            <person name="Wu K."/>
            <person name="Yang C."/>
            <person name="Zhou Q."/>
            <person name="Liao X."/>
            <person name="Yang L."/>
            <person name="Hu Q."/>
            <person name="Zhang J."/>
            <person name="Meng L."/>
            <person name="Jin L."/>
            <person name="Tian Y."/>
            <person name="Lian J."/>
            <person name="Yang J."/>
            <person name="Miao G."/>
            <person name="Liu S."/>
            <person name="Liang Z."/>
            <person name="Yan F."/>
            <person name="Li Y."/>
            <person name="Sun B."/>
            <person name="Zhang H."/>
            <person name="Zhang J."/>
            <person name="Zhu Y."/>
            <person name="Du M."/>
            <person name="Zhao Y."/>
            <person name="Schartl M."/>
            <person name="Tang Q."/>
            <person name="Wang J."/>
        </authorList>
    </citation>
    <scope>NUCLEOTIDE SEQUENCE</scope>
</reference>
<dbReference type="GeneTree" id="ENSGT00550000075063"/>
<dbReference type="GO" id="GO:0003676">
    <property type="term" value="F:nucleic acid binding"/>
    <property type="evidence" value="ECO:0007669"/>
    <property type="project" value="InterPro"/>
</dbReference>
<evidence type="ECO:0000256" key="6">
    <source>
        <dbReference type="ARBA" id="ARBA00022833"/>
    </source>
</evidence>
<comment type="similarity">
    <text evidence="2">Belongs to the archaeal RpoM/eukaryotic RPA12/RPB9/RPC11 RNA polymerase family.</text>
</comment>
<dbReference type="Ensembl" id="ENSCSET00000003416.1">
    <property type="protein sequence ID" value="ENSCSEP00000003371.1"/>
    <property type="gene ID" value="ENSCSEG00000002213.1"/>
</dbReference>
<evidence type="ECO:0000256" key="2">
    <source>
        <dbReference type="ARBA" id="ARBA00008925"/>
    </source>
</evidence>
<dbReference type="GO" id="GO:0006283">
    <property type="term" value="P:transcription-coupled nucleotide-excision repair"/>
    <property type="evidence" value="ECO:0007669"/>
    <property type="project" value="TreeGrafter"/>
</dbReference>
<evidence type="ECO:0000256" key="10">
    <source>
        <dbReference type="SAM" id="MobiDB-lite"/>
    </source>
</evidence>
<evidence type="ECO:0000256" key="3">
    <source>
        <dbReference type="ARBA" id="ARBA00022478"/>
    </source>
</evidence>
<dbReference type="SMART" id="SM00440">
    <property type="entry name" value="ZnF_C2C2"/>
    <property type="match status" value="1"/>
</dbReference>
<keyword evidence="7" id="KW-0804">Transcription</keyword>
<name>A0A3P8URP0_CYNSE</name>
<dbReference type="InterPro" id="IPR034012">
    <property type="entry name" value="Zn_ribbon_RPB9_C"/>
</dbReference>
<reference evidence="12" key="3">
    <citation type="submission" date="2025-09" db="UniProtKB">
        <authorList>
            <consortium name="Ensembl"/>
        </authorList>
    </citation>
    <scope>IDENTIFICATION</scope>
</reference>
<dbReference type="GO" id="GO:0006367">
    <property type="term" value="P:transcription initiation at RNA polymerase II promoter"/>
    <property type="evidence" value="ECO:0007669"/>
    <property type="project" value="TreeGrafter"/>
</dbReference>
<dbReference type="FunFam" id="2.20.25.10:FF:000004">
    <property type="entry name" value="DNA-directed RNA polymerase subunit"/>
    <property type="match status" value="1"/>
</dbReference>
<evidence type="ECO:0000259" key="11">
    <source>
        <dbReference type="PROSITE" id="PS51133"/>
    </source>
</evidence>
<accession>A0A3P8URP0</accession>
<sequence length="287" mass="33012">MIGGHFQHRLMIGWQIIIGNSKYKMAAVDRRYANTVSLIFSCSFGNQRCWQEGYTVLGTGLLRRRPCPRSLEANAAPRSPPRSLLWAPPRWMADAPSHAPVPDCSAEPPSSKRFPPVQGRSEFKERRERKKTTRDGSSRWQYYVNMQSFSEIQRRRSKNERDSELCVSSIPASLSTGVQLNRPWFNTHYAVCLGHNRLHLCRNCDYQQEADNSCIYVNKITHEVDELTQIIADVSQDPTLPRTEDHPCPKCGHKEAVFFQSHSMKAEDAMRLYYVCTAPHCGHRWTE</sequence>
<dbReference type="PROSITE" id="PS51133">
    <property type="entry name" value="ZF_TFIIS_2"/>
    <property type="match status" value="1"/>
</dbReference>